<protein>
    <recommendedName>
        <fullName evidence="2">Protein-glutamine gamma-glutamyltransferase-like C-terminal domain-containing protein</fullName>
    </recommendedName>
</protein>
<evidence type="ECO:0000256" key="1">
    <source>
        <dbReference type="SAM" id="Phobius"/>
    </source>
</evidence>
<dbReference type="RefSeq" id="WP_230496756.1">
    <property type="nucleotide sequence ID" value="NZ_CAKJTG010000010.1"/>
</dbReference>
<accession>A0A9C7G9N1</accession>
<dbReference type="Pfam" id="PF13559">
    <property type="entry name" value="DUF4129"/>
    <property type="match status" value="1"/>
</dbReference>
<comment type="caution">
    <text evidence="3">The sequence shown here is derived from an EMBL/GenBank/DDBJ whole genome shotgun (WGS) entry which is preliminary data.</text>
</comment>
<reference evidence="3" key="1">
    <citation type="submission" date="2021-10" db="EMBL/GenBank/DDBJ databases">
        <authorList>
            <person name="Criscuolo A."/>
        </authorList>
    </citation>
    <scope>NUCLEOTIDE SEQUENCE</scope>
    <source>
        <strain evidence="3">CIP111885</strain>
    </source>
</reference>
<dbReference type="InterPro" id="IPR025403">
    <property type="entry name" value="TgpA-like_C"/>
</dbReference>
<dbReference type="AlphaFoldDB" id="A0A9C7G9N1"/>
<gene>
    <name evidence="3" type="ORF">NEOCIP111885_02218</name>
</gene>
<feature type="transmembrane region" description="Helical" evidence="1">
    <location>
        <begin position="64"/>
        <end position="84"/>
    </location>
</feature>
<evidence type="ECO:0000313" key="4">
    <source>
        <dbReference type="Proteomes" id="UP000789845"/>
    </source>
</evidence>
<keyword evidence="1" id="KW-1133">Transmembrane helix</keyword>
<organism evidence="3 4">
    <name type="scientific">Pseudoneobacillus rhizosphaerae</name>
    <dbReference type="NCBI Taxonomy" id="2880968"/>
    <lineage>
        <taxon>Bacteria</taxon>
        <taxon>Bacillati</taxon>
        <taxon>Bacillota</taxon>
        <taxon>Bacilli</taxon>
        <taxon>Bacillales</taxon>
        <taxon>Bacillaceae</taxon>
        <taxon>Pseudoneobacillus</taxon>
    </lineage>
</organism>
<evidence type="ECO:0000313" key="3">
    <source>
        <dbReference type="EMBL" id="CAG9608524.1"/>
    </source>
</evidence>
<keyword evidence="4" id="KW-1185">Reference proteome</keyword>
<name>A0A9C7G9N1_9BACI</name>
<keyword evidence="1" id="KW-0812">Transmembrane</keyword>
<dbReference type="EMBL" id="CAKJTG010000010">
    <property type="protein sequence ID" value="CAG9608524.1"/>
    <property type="molecule type" value="Genomic_DNA"/>
</dbReference>
<dbReference type="Proteomes" id="UP000789845">
    <property type="component" value="Unassembled WGS sequence"/>
</dbReference>
<keyword evidence="1" id="KW-0472">Membrane</keyword>
<evidence type="ECO:0000259" key="2">
    <source>
        <dbReference type="Pfam" id="PF13559"/>
    </source>
</evidence>
<feature type="domain" description="Protein-glutamine gamma-glutamyltransferase-like C-terminal" evidence="2">
    <location>
        <begin position="134"/>
        <end position="200"/>
    </location>
</feature>
<sequence length="217" mass="25696">MKNIDPLKARDELETILSQKEYQAYYREDKNTLADLLERLQDWLSRYLTKLLPQQEVRETTSEWISYGLVGLGIAIVLLLLFLFSSKVVRENRFYSKPIGSESELVQSPQSHLLEAEKRWEEGDLRSAQRHLFLAYLLNLDQKQWIEARAWKTNGEYMDELQGTQPEIAKTFRALAHRFEATWYGGRHIPREDYMEFRQQVIGFVINEDRYMKGEQG</sequence>
<proteinExistence type="predicted"/>